<evidence type="ECO:0000256" key="18">
    <source>
        <dbReference type="ARBA" id="ARBA00031728"/>
    </source>
</evidence>
<accession>A0AAN6MPL2</accession>
<evidence type="ECO:0000256" key="9">
    <source>
        <dbReference type="ARBA" id="ARBA00022729"/>
    </source>
</evidence>
<evidence type="ECO:0000256" key="2">
    <source>
        <dbReference type="ARBA" id="ARBA00004319"/>
    </source>
</evidence>
<dbReference type="PROSITE" id="PS00329">
    <property type="entry name" value="HSP70_2"/>
    <property type="match status" value="1"/>
</dbReference>
<evidence type="ECO:0000256" key="1">
    <source>
        <dbReference type="ARBA" id="ARBA00002226"/>
    </source>
</evidence>
<dbReference type="InterPro" id="IPR031157">
    <property type="entry name" value="G_TR_CS"/>
</dbReference>
<dbReference type="PRINTS" id="PR00301">
    <property type="entry name" value="HEATSHOCK70"/>
</dbReference>
<dbReference type="EC" id="3.6.4.10" evidence="6"/>
<keyword evidence="17" id="KW-0342">GTP-binding</keyword>
<feature type="region of interest" description="Disordered" evidence="24">
    <location>
        <begin position="1482"/>
        <end position="1502"/>
    </location>
</feature>
<dbReference type="PROSITE" id="PS51722">
    <property type="entry name" value="G_TR_2"/>
    <property type="match status" value="1"/>
</dbReference>
<evidence type="ECO:0000256" key="5">
    <source>
        <dbReference type="ARBA" id="ARBA00007381"/>
    </source>
</evidence>
<evidence type="ECO:0000256" key="10">
    <source>
        <dbReference type="ARBA" id="ARBA00022741"/>
    </source>
</evidence>
<evidence type="ECO:0000256" key="14">
    <source>
        <dbReference type="ARBA" id="ARBA00022845"/>
    </source>
</evidence>
<evidence type="ECO:0000256" key="15">
    <source>
        <dbReference type="ARBA" id="ARBA00022917"/>
    </source>
</evidence>
<dbReference type="GO" id="GO:0005829">
    <property type="term" value="C:cytosol"/>
    <property type="evidence" value="ECO:0007669"/>
    <property type="project" value="GOC"/>
</dbReference>
<dbReference type="PROSITE" id="PS00301">
    <property type="entry name" value="G_TR_1"/>
    <property type="match status" value="1"/>
</dbReference>
<keyword evidence="14" id="KW-0810">Translation regulation</keyword>
<organism evidence="26 27">
    <name type="scientific">Staphylotrichum tortipilum</name>
    <dbReference type="NCBI Taxonomy" id="2831512"/>
    <lineage>
        <taxon>Eukaryota</taxon>
        <taxon>Fungi</taxon>
        <taxon>Dikarya</taxon>
        <taxon>Ascomycota</taxon>
        <taxon>Pezizomycotina</taxon>
        <taxon>Sordariomycetes</taxon>
        <taxon>Sordariomycetidae</taxon>
        <taxon>Sordariales</taxon>
        <taxon>Chaetomiaceae</taxon>
        <taxon>Staphylotrichum</taxon>
    </lineage>
</organism>
<dbReference type="FunFam" id="3.30.420.40:FF:000026">
    <property type="entry name" value="Heat shock protein 70"/>
    <property type="match status" value="1"/>
</dbReference>
<dbReference type="GO" id="GO:0003924">
    <property type="term" value="F:GTPase activity"/>
    <property type="evidence" value="ECO:0007669"/>
    <property type="project" value="InterPro"/>
</dbReference>
<dbReference type="FunFam" id="2.40.30.10:FF:000020">
    <property type="entry name" value="Translation elongation factor EF-1"/>
    <property type="match status" value="1"/>
</dbReference>
<comment type="catalytic activity">
    <reaction evidence="20">
        <text>GTP + H2O = GDP + phosphate + H(+)</text>
        <dbReference type="Rhea" id="RHEA:19669"/>
        <dbReference type="ChEBI" id="CHEBI:15377"/>
        <dbReference type="ChEBI" id="CHEBI:15378"/>
        <dbReference type="ChEBI" id="CHEBI:37565"/>
        <dbReference type="ChEBI" id="CHEBI:43474"/>
        <dbReference type="ChEBI" id="CHEBI:58189"/>
    </reaction>
    <physiologicalReaction direction="left-to-right" evidence="20">
        <dbReference type="Rhea" id="RHEA:19670"/>
    </physiologicalReaction>
</comment>
<evidence type="ECO:0000259" key="25">
    <source>
        <dbReference type="PROSITE" id="PS51722"/>
    </source>
</evidence>
<dbReference type="PROSITE" id="PS01036">
    <property type="entry name" value="HSP70_3"/>
    <property type="match status" value="1"/>
</dbReference>
<dbReference type="Pfam" id="PF00009">
    <property type="entry name" value="GTP_EFTU"/>
    <property type="match status" value="1"/>
</dbReference>
<dbReference type="EMBL" id="MU855384">
    <property type="protein sequence ID" value="KAK3904765.1"/>
    <property type="molecule type" value="Genomic_DNA"/>
</dbReference>
<dbReference type="CDD" id="cd16267">
    <property type="entry name" value="HBS1-like_II"/>
    <property type="match status" value="1"/>
</dbReference>
<comment type="function">
    <text evidence="1">Probably plays a role in facilitating the assembly of multimeric protein complexes inside the ER. Is required for secretory polypeptide translocation. May physically associate with SEC63 protein in the endoplasmic reticulum and this interaction may be regulated by ATP hydrolysis.</text>
</comment>
<dbReference type="GO" id="GO:1990533">
    <property type="term" value="C:Dom34-Hbs1 complex"/>
    <property type="evidence" value="ECO:0007669"/>
    <property type="project" value="UniProtKB-ARBA"/>
</dbReference>
<feature type="compositionally biased region" description="Acidic residues" evidence="24">
    <location>
        <begin position="1491"/>
        <end position="1502"/>
    </location>
</feature>
<feature type="region of interest" description="Disordered" evidence="24">
    <location>
        <begin position="270"/>
        <end position="306"/>
    </location>
</feature>
<evidence type="ECO:0000256" key="11">
    <source>
        <dbReference type="ARBA" id="ARBA00022801"/>
    </source>
</evidence>
<dbReference type="GO" id="GO:0140662">
    <property type="term" value="F:ATP-dependent protein folding chaperone"/>
    <property type="evidence" value="ECO:0007669"/>
    <property type="project" value="InterPro"/>
</dbReference>
<dbReference type="Pfam" id="PF03144">
    <property type="entry name" value="GTP_EFTU_D2"/>
    <property type="match status" value="1"/>
</dbReference>
<dbReference type="FunFam" id="1.20.1270.10:FF:000009">
    <property type="entry name" value="DnaK-type molecular chaperone BiP"/>
    <property type="match status" value="1"/>
</dbReference>
<dbReference type="Pfam" id="PF08938">
    <property type="entry name" value="HBS1_N"/>
    <property type="match status" value="1"/>
</dbReference>
<dbReference type="InterPro" id="IPR029047">
    <property type="entry name" value="HSP70_peptide-bd_sf"/>
</dbReference>
<dbReference type="Pfam" id="PF00012">
    <property type="entry name" value="HSP70"/>
    <property type="match status" value="1"/>
</dbReference>
<dbReference type="InterPro" id="IPR013126">
    <property type="entry name" value="Hsp_70_fam"/>
</dbReference>
<dbReference type="GO" id="GO:0005525">
    <property type="term" value="F:GTP binding"/>
    <property type="evidence" value="ECO:0007669"/>
    <property type="project" value="UniProtKB-KW"/>
</dbReference>
<dbReference type="InterPro" id="IPR027417">
    <property type="entry name" value="P-loop_NTPase"/>
</dbReference>
<dbReference type="Gene3D" id="3.40.50.300">
    <property type="entry name" value="P-loop containing nucleotide triphosphate hydrolases"/>
    <property type="match status" value="1"/>
</dbReference>
<keyword evidence="11" id="KW-0378">Hydrolase</keyword>
<dbReference type="SUPFAM" id="SSF52540">
    <property type="entry name" value="P-loop containing nucleoside triphosphate hydrolases"/>
    <property type="match status" value="1"/>
</dbReference>
<dbReference type="Gene3D" id="3.90.640.10">
    <property type="entry name" value="Actin, Chain A, domain 4"/>
    <property type="match status" value="1"/>
</dbReference>
<dbReference type="Gene3D" id="1.20.1270.10">
    <property type="match status" value="1"/>
</dbReference>
<dbReference type="InterPro" id="IPR015033">
    <property type="entry name" value="HBS1-like_N"/>
</dbReference>
<dbReference type="SUPFAM" id="SSF53067">
    <property type="entry name" value="Actin-like ATPase domain"/>
    <property type="match status" value="2"/>
</dbReference>
<dbReference type="Gene3D" id="2.60.34.10">
    <property type="entry name" value="Substrate Binding Domain Of DNAk, Chain A, domain 1"/>
    <property type="match status" value="1"/>
</dbReference>
<feature type="domain" description="Tr-type G" evidence="25">
    <location>
        <begin position="466"/>
        <end position="687"/>
    </location>
</feature>
<evidence type="ECO:0000256" key="22">
    <source>
        <dbReference type="ARBA" id="ARBA00069311"/>
    </source>
</evidence>
<proteinExistence type="inferred from homology"/>
<dbReference type="PROSITE" id="PS00297">
    <property type="entry name" value="HSP70_1"/>
    <property type="match status" value="1"/>
</dbReference>
<name>A0AAN6MPL2_9PEZI</name>
<keyword evidence="8" id="KW-0963">Cytoplasm</keyword>
<evidence type="ECO:0000256" key="7">
    <source>
        <dbReference type="ARBA" id="ARBA00019933"/>
    </source>
</evidence>
<keyword evidence="27" id="KW-1185">Reference proteome</keyword>
<dbReference type="SUPFAM" id="SSF50465">
    <property type="entry name" value="EF-Tu/eEF-1alpha/eIF2-gamma C-terminal domain"/>
    <property type="match status" value="1"/>
</dbReference>
<evidence type="ECO:0000256" key="20">
    <source>
        <dbReference type="ARBA" id="ARBA00049117"/>
    </source>
</evidence>
<dbReference type="Proteomes" id="UP001303889">
    <property type="component" value="Unassembled WGS sequence"/>
</dbReference>
<evidence type="ECO:0000313" key="27">
    <source>
        <dbReference type="Proteomes" id="UP001303889"/>
    </source>
</evidence>
<dbReference type="GO" id="GO:0002184">
    <property type="term" value="P:cytoplasmic translational termination"/>
    <property type="evidence" value="ECO:0007669"/>
    <property type="project" value="UniProtKB-ARBA"/>
</dbReference>
<dbReference type="FunFam" id="3.30.30.30:FF:000001">
    <property type="entry name" value="heat shock 70 kDa protein-like"/>
    <property type="match status" value="1"/>
</dbReference>
<evidence type="ECO:0000256" key="16">
    <source>
        <dbReference type="ARBA" id="ARBA00023016"/>
    </source>
</evidence>
<dbReference type="InterPro" id="IPR000795">
    <property type="entry name" value="T_Tr_GTP-bd_dom"/>
</dbReference>
<keyword evidence="9" id="KW-0732">Signal</keyword>
<keyword evidence="13" id="KW-0067">ATP-binding</keyword>
<comment type="subcellular location">
    <subcellularLocation>
        <location evidence="3">Cytoplasm</location>
    </subcellularLocation>
    <subcellularLocation>
        <location evidence="2">Endoplasmic reticulum lumen</location>
    </subcellularLocation>
</comment>
<comment type="catalytic activity">
    <reaction evidence="19">
        <text>ATP + H2O = ADP + phosphate + H(+)</text>
        <dbReference type="Rhea" id="RHEA:13065"/>
        <dbReference type="ChEBI" id="CHEBI:15377"/>
        <dbReference type="ChEBI" id="CHEBI:15378"/>
        <dbReference type="ChEBI" id="CHEBI:30616"/>
        <dbReference type="ChEBI" id="CHEBI:43474"/>
        <dbReference type="ChEBI" id="CHEBI:456216"/>
        <dbReference type="EC" id="3.6.4.10"/>
    </reaction>
</comment>
<dbReference type="FunFam" id="3.40.50.300:FF:000204">
    <property type="entry name" value="Translation elongation factor Tu"/>
    <property type="match status" value="1"/>
</dbReference>
<dbReference type="InterPro" id="IPR042050">
    <property type="entry name" value="BIP_NBD"/>
</dbReference>
<protein>
    <recommendedName>
        <fullName evidence="23">Elongation factor 1 alpha-like protein</fullName>
        <ecNumber evidence="6">3.6.4.10</ecNumber>
    </recommendedName>
    <alternativeName>
        <fullName evidence="7 22">Endoplasmic reticulum Chaperone BiP</fullName>
    </alternativeName>
    <alternativeName>
        <fullName evidence="18">Immunoglobulin heavy chain-binding protein homolog</fullName>
    </alternativeName>
</protein>
<evidence type="ECO:0000313" key="26">
    <source>
        <dbReference type="EMBL" id="KAK3904765.1"/>
    </source>
</evidence>
<dbReference type="CDD" id="cd10241">
    <property type="entry name" value="ASKHA_NBD_HSP70_BiP"/>
    <property type="match status" value="1"/>
</dbReference>
<evidence type="ECO:0000256" key="17">
    <source>
        <dbReference type="ARBA" id="ARBA00023134"/>
    </source>
</evidence>
<dbReference type="FunFam" id="3.90.640.10:FF:000002">
    <property type="entry name" value="Heat shock 70 kDa"/>
    <property type="match status" value="1"/>
</dbReference>
<comment type="similarity">
    <text evidence="5">Belongs to the heat shock protein 70 family.</text>
</comment>
<comment type="caution">
    <text evidence="26">The sequence shown here is derived from an EMBL/GenBank/DDBJ whole genome shotgun (WGS) entry which is preliminary data.</text>
</comment>
<dbReference type="InterPro" id="IPR004161">
    <property type="entry name" value="EFTu-like_2"/>
</dbReference>
<dbReference type="SUPFAM" id="SSF100920">
    <property type="entry name" value="Heat shock protein 70kD (HSP70), peptide-binding domain"/>
    <property type="match status" value="1"/>
</dbReference>
<evidence type="ECO:0000256" key="3">
    <source>
        <dbReference type="ARBA" id="ARBA00004496"/>
    </source>
</evidence>
<dbReference type="Gene3D" id="3.30.420.40">
    <property type="match status" value="2"/>
</dbReference>
<reference evidence="26" key="1">
    <citation type="journal article" date="2023" name="Mol. Phylogenet. Evol.">
        <title>Genome-scale phylogeny and comparative genomics of the fungal order Sordariales.</title>
        <authorList>
            <person name="Hensen N."/>
            <person name="Bonometti L."/>
            <person name="Westerberg I."/>
            <person name="Brannstrom I.O."/>
            <person name="Guillou S."/>
            <person name="Cros-Aarteil S."/>
            <person name="Calhoun S."/>
            <person name="Haridas S."/>
            <person name="Kuo A."/>
            <person name="Mondo S."/>
            <person name="Pangilinan J."/>
            <person name="Riley R."/>
            <person name="LaButti K."/>
            <person name="Andreopoulos B."/>
            <person name="Lipzen A."/>
            <person name="Chen C."/>
            <person name="Yan M."/>
            <person name="Daum C."/>
            <person name="Ng V."/>
            <person name="Clum A."/>
            <person name="Steindorff A."/>
            <person name="Ohm R.A."/>
            <person name="Martin F."/>
            <person name="Silar P."/>
            <person name="Natvig D.O."/>
            <person name="Lalanne C."/>
            <person name="Gautier V."/>
            <person name="Ament-Velasquez S.L."/>
            <person name="Kruys A."/>
            <person name="Hutchinson M.I."/>
            <person name="Powell A.J."/>
            <person name="Barry K."/>
            <person name="Miller A.N."/>
            <person name="Grigoriev I.V."/>
            <person name="Debuchy R."/>
            <person name="Gladieux P."/>
            <person name="Hiltunen Thoren M."/>
            <person name="Johannesson H."/>
        </authorList>
    </citation>
    <scope>NUCLEOTIDE SEQUENCE</scope>
    <source>
        <strain evidence="26">CBS 103.79</strain>
    </source>
</reference>
<evidence type="ECO:0000256" key="21">
    <source>
        <dbReference type="ARBA" id="ARBA00063537"/>
    </source>
</evidence>
<evidence type="ECO:0000256" key="8">
    <source>
        <dbReference type="ARBA" id="ARBA00022490"/>
    </source>
</evidence>
<keyword evidence="10" id="KW-0547">Nucleotide-binding</keyword>
<dbReference type="SUPFAM" id="SSF50447">
    <property type="entry name" value="Translation proteins"/>
    <property type="match status" value="1"/>
</dbReference>
<keyword evidence="15" id="KW-0648">Protein biosynthesis</keyword>
<dbReference type="GO" id="GO:0005788">
    <property type="term" value="C:endoplasmic reticulum lumen"/>
    <property type="evidence" value="ECO:0007669"/>
    <property type="project" value="UniProtKB-SubCell"/>
</dbReference>
<evidence type="ECO:0000256" key="4">
    <source>
        <dbReference type="ARBA" id="ARBA00007249"/>
    </source>
</evidence>
<dbReference type="SUPFAM" id="SSF100934">
    <property type="entry name" value="Heat shock protein 70kD (HSP70), C-terminal subdomain"/>
    <property type="match status" value="1"/>
</dbReference>
<comment type="similarity">
    <text evidence="4">Belongs to the TRAFAC class translation factor GTPase superfamily. Classic translation factor GTPase family. EF-Tu/EF-1A subfamily.</text>
</comment>
<evidence type="ECO:0000256" key="12">
    <source>
        <dbReference type="ARBA" id="ARBA00022824"/>
    </source>
</evidence>
<dbReference type="InterPro" id="IPR009001">
    <property type="entry name" value="Transl_elong_EF1A/Init_IF2_C"/>
</dbReference>
<sequence length="1502" mass="163258">MSRHQYVRNLDYQEVVDEFEGYSEEDDELSPEDRALMTQGTADIQAALGVEASKVTVAQIEEALWHYYYDIDKSVAYLISKFVNPRPKPTKPAAQQPNANGRFFSCAVDTPAAPFSFALHKHVGWTRGVVVWTDDAISTPRNSLTTSSPATSTSPSSLSHFFHDMPWGRIPKHRETTFIPPPTVRGGLLGGAGEPLKLSKLQALAAARKKKAEEKKPVADNVERAQAGMKDLSINDTLAGKENLLAAGPSSKRLKTLGQGGQQNAVALFAPAPPEPLSTTRKPAASGEEQELGVPQQGEAPGGKPQIAMAEPSAFARLLCGLDKKPKPKAPDNHPLGPPDFPFCGGTPRPLTAEQVEFGPTFEISKRKRDDSGTWEERVVLYPNLPQFVKDNFAQPSPDDVVLAAQAKAKGDAAGKKVAAAQPKKKATQGADAVAAGVGELKIDDTPLPKSRHLDVLSEFEKSKNKKSASFVVVGHVDAGKSTMMGRLLLDLNVVDQRTVDRLRREAETIGKSSFALAWVLDQRSEERSRGVTIDIATNRFETENTAFTILDAPGHRDFIPNMIAGASQADFAILVIDASVGAFESGLKGQTKEHSLLIRSMGVSRVIVAVNKLDMVAWSQERFDEIKHQMSGFLSTANFQHKNIAFVPVSGLHGDNLVRRSTDPAASWYTGPTLVEELENSEPNARSLAHPLRMTVSEVYRTMQSPVTASGRIDAGSLQTGDAILVQPSGEKAYVRSVFVDDAPADWAVAGQNVVLHLSHIDPIHVRVGDIICDVARPIPRADTFTLKALAFDFLMPMQVDVHRGRLHAAGRIEAISALLDKVTGSVVKKKPKIVKPATVARIVVKLDAQVPLEAGQRVVLRSGGQTQVRADDVSEYGTVIGIDLGTTYSCVGVMQKGKVEILVNDQGNRITPSYVAFTDEERLVGDAAKNQAAANPFRTIFDIKRLIGRKFSEKDVQTDIKHFPYKVISKDGKPIVQVEVDGSDKTFTPEEISAMILTKMKETAEAYLGKKVTHAVVTVPAYFNDNQRQATKDAGMIAGLNVLRIVNEPTAAAIAYGLDKTSGERQIIVYDLGGGTFDVSLLSIDQGVFEVLATAGDTHLGGEDFDQRLINHFAKTFNKKHSVDVTTDAKAMGKLKREAEKAKRTLSSQMSTRIEIEAFFQGKDFSETLTRAKFEELNVDLFRKTLKPVEQVLKDAKVSKSEVDDIVLVGGSTRIPKVQALIEEFFGKSASKGINPDEAVAFGAAVQAGVLSGEEGTEEIVLMDVNPLTLGIETTGGVMTKLIPRNTPIPTRKSQIFSTAADNQPVVLIQVYEGERSMTKDNNLLGKFELTGIPPAPRGVPQIEVSFELDANGILKVSAHDKGTGKGESITITNDKGRLTQEEIDRMVAEAEKYAEEDKATRERIEARNGLENYAFSLKNQVNDEEGMGKKISEEDKETILDAVKEAQDWLEENAATATAEDFEEQKEKLSNVAYPITSKLYSGSGAGGEEDEPDAHDEL</sequence>
<reference evidence="26" key="2">
    <citation type="submission" date="2023-05" db="EMBL/GenBank/DDBJ databases">
        <authorList>
            <consortium name="Lawrence Berkeley National Laboratory"/>
            <person name="Steindorff A."/>
            <person name="Hensen N."/>
            <person name="Bonometti L."/>
            <person name="Westerberg I."/>
            <person name="Brannstrom I.O."/>
            <person name="Guillou S."/>
            <person name="Cros-Aarteil S."/>
            <person name="Calhoun S."/>
            <person name="Haridas S."/>
            <person name="Kuo A."/>
            <person name="Mondo S."/>
            <person name="Pangilinan J."/>
            <person name="Riley R."/>
            <person name="Labutti K."/>
            <person name="Andreopoulos B."/>
            <person name="Lipzen A."/>
            <person name="Chen C."/>
            <person name="Yanf M."/>
            <person name="Daum C."/>
            <person name="Ng V."/>
            <person name="Clum A."/>
            <person name="Ohm R."/>
            <person name="Martin F."/>
            <person name="Silar P."/>
            <person name="Natvig D."/>
            <person name="Lalanne C."/>
            <person name="Gautier V."/>
            <person name="Ament-Velasquez S.L."/>
            <person name="Kruys A."/>
            <person name="Hutchinson M.I."/>
            <person name="Powell A.J."/>
            <person name="Barry K."/>
            <person name="Miller A.N."/>
            <person name="Grigoriev I.V."/>
            <person name="Debuchy R."/>
            <person name="Gladieux P."/>
            <person name="Thoren M.H."/>
            <person name="Johannesson H."/>
        </authorList>
    </citation>
    <scope>NUCLEOTIDE SEQUENCE</scope>
    <source>
        <strain evidence="26">CBS 103.79</strain>
    </source>
</reference>
<keyword evidence="16" id="KW-0346">Stress response</keyword>
<keyword evidence="12" id="KW-0256">Endoplasmic reticulum</keyword>
<dbReference type="NCBIfam" id="NF001413">
    <property type="entry name" value="PRK00290.1"/>
    <property type="match status" value="1"/>
</dbReference>
<dbReference type="Gene3D" id="2.40.30.10">
    <property type="entry name" value="Translation factors"/>
    <property type="match status" value="2"/>
</dbReference>
<evidence type="ECO:0000256" key="23">
    <source>
        <dbReference type="ARBA" id="ARBA00074866"/>
    </source>
</evidence>
<evidence type="ECO:0000256" key="24">
    <source>
        <dbReference type="SAM" id="MobiDB-lite"/>
    </source>
</evidence>
<dbReference type="FunFam" id="2.60.34.10:FF:000002">
    <property type="entry name" value="Heat shock 70 kDa"/>
    <property type="match status" value="1"/>
</dbReference>
<dbReference type="PANTHER" id="PTHR19375">
    <property type="entry name" value="HEAT SHOCK PROTEIN 70KDA"/>
    <property type="match status" value="1"/>
</dbReference>
<dbReference type="InterPro" id="IPR029048">
    <property type="entry name" value="HSP70_C_sf"/>
</dbReference>
<dbReference type="InterPro" id="IPR018181">
    <property type="entry name" value="Heat_shock_70_CS"/>
</dbReference>
<gene>
    <name evidence="26" type="ORF">C8A05DRAFT_42194</name>
</gene>
<evidence type="ECO:0000256" key="6">
    <source>
        <dbReference type="ARBA" id="ARBA00012554"/>
    </source>
</evidence>
<dbReference type="CDD" id="cd01883">
    <property type="entry name" value="EF1_alpha"/>
    <property type="match status" value="1"/>
</dbReference>
<dbReference type="GO" id="GO:0006417">
    <property type="term" value="P:regulation of translation"/>
    <property type="evidence" value="ECO:0007669"/>
    <property type="project" value="UniProtKB-KW"/>
</dbReference>
<evidence type="ECO:0000256" key="13">
    <source>
        <dbReference type="ARBA" id="ARBA00022840"/>
    </source>
</evidence>
<dbReference type="InterPro" id="IPR043129">
    <property type="entry name" value="ATPase_NBD"/>
</dbReference>
<dbReference type="InterPro" id="IPR009000">
    <property type="entry name" value="Transl_B-barrel_sf"/>
</dbReference>
<dbReference type="GO" id="GO:0005524">
    <property type="term" value="F:ATP binding"/>
    <property type="evidence" value="ECO:0007669"/>
    <property type="project" value="UniProtKB-KW"/>
</dbReference>
<dbReference type="Gene3D" id="3.30.30.30">
    <property type="match status" value="1"/>
</dbReference>
<comment type="subunit">
    <text evidence="21">Component of the Dom34-Hbs1 complex, also named Pelota-HBS1L complex, composed of dom34 and hbs1.</text>
</comment>
<evidence type="ECO:0000256" key="19">
    <source>
        <dbReference type="ARBA" id="ARBA00048056"/>
    </source>
</evidence>